<dbReference type="EMBL" id="JABBWM010000117">
    <property type="protein sequence ID" value="KAG2088836.1"/>
    <property type="molecule type" value="Genomic_DNA"/>
</dbReference>
<dbReference type="AlphaFoldDB" id="A0A9P7EUC6"/>
<organism evidence="3 4">
    <name type="scientific">Suillus discolor</name>
    <dbReference type="NCBI Taxonomy" id="1912936"/>
    <lineage>
        <taxon>Eukaryota</taxon>
        <taxon>Fungi</taxon>
        <taxon>Dikarya</taxon>
        <taxon>Basidiomycota</taxon>
        <taxon>Agaricomycotina</taxon>
        <taxon>Agaricomycetes</taxon>
        <taxon>Agaricomycetidae</taxon>
        <taxon>Boletales</taxon>
        <taxon>Suillineae</taxon>
        <taxon>Suillaceae</taxon>
        <taxon>Suillus</taxon>
    </lineage>
</organism>
<dbReference type="RefSeq" id="XP_041285684.1">
    <property type="nucleotide sequence ID" value="XM_041434464.1"/>
</dbReference>
<name>A0A9P7EUC6_9AGAM</name>
<feature type="compositionally biased region" description="Basic and acidic residues" evidence="1">
    <location>
        <begin position="1"/>
        <end position="24"/>
    </location>
</feature>
<gene>
    <name evidence="3" type="ORF">F5147DRAFT_658583</name>
</gene>
<proteinExistence type="predicted"/>
<dbReference type="Proteomes" id="UP000823399">
    <property type="component" value="Unassembled WGS sequence"/>
</dbReference>
<dbReference type="InterPro" id="IPR003347">
    <property type="entry name" value="JmjC_dom"/>
</dbReference>
<feature type="compositionally biased region" description="Polar residues" evidence="1">
    <location>
        <begin position="42"/>
        <end position="57"/>
    </location>
</feature>
<dbReference type="GeneID" id="64696723"/>
<feature type="region of interest" description="Disordered" evidence="1">
    <location>
        <begin position="1"/>
        <end position="90"/>
    </location>
</feature>
<evidence type="ECO:0000313" key="3">
    <source>
        <dbReference type="EMBL" id="KAG2088836.1"/>
    </source>
</evidence>
<comment type="caution">
    <text evidence="3">The sequence shown here is derived from an EMBL/GenBank/DDBJ whole genome shotgun (WGS) entry which is preliminary data.</text>
</comment>
<protein>
    <recommendedName>
        <fullName evidence="2">JmjC domain-containing protein</fullName>
    </recommendedName>
</protein>
<feature type="compositionally biased region" description="Basic residues" evidence="1">
    <location>
        <begin position="25"/>
        <end position="41"/>
    </location>
</feature>
<feature type="domain" description="JmjC" evidence="2">
    <location>
        <begin position="277"/>
        <end position="417"/>
    </location>
</feature>
<dbReference type="PROSITE" id="PS51184">
    <property type="entry name" value="JMJC"/>
    <property type="match status" value="1"/>
</dbReference>
<sequence>MPRILPEKKKEYNQRYEAKLSPEAKKRRRDAQAASRRRLRQTSKQVEPQLTGGNSSEGHGFLPEISSSHQFTPGSSNNSTSPNDSMRVPEQSMAPLDDARHDLASCMLGTQVPREAETVKWADGHITVLPTLIRDGRNVLVNDEQLVRKMAALPASKPGSTLVTHLNSAMPEDVLLSEIRNSLRDGKAVVVRAAAKPGPPNITFDFLKRYGIYSTTVVDMHDMELRAKESHRPHVEGTVNDLISGINNPDEIRCILDCNVYEGLPPDLASLDDGQTAWNRTTKDCPLLNKFVHPDNFCGLRFCLIHQGAVVTPPHHDSEGQNTFVTGKIGLKMWVLLRHVNGDNLEELARDAISLCGDHDMTKFEAETVTIAPGDMLIQPPSMFHMVYTPIPSLTLGGHFFLWDALHETLVSRALDRLNGMLFTNQDHEHTDETLWRMAAMLPRLPQEEIAKLRTRPLLALCIMVLSPSQYVAQGSASKSHQKKQPKAIQSSSRSRAQAIIQTIISHLGILKKDLYKVFIDSLSLVDAGDVVDLGDCLAEFSHSS</sequence>
<keyword evidence="4" id="KW-1185">Reference proteome</keyword>
<evidence type="ECO:0000256" key="1">
    <source>
        <dbReference type="SAM" id="MobiDB-lite"/>
    </source>
</evidence>
<dbReference type="SUPFAM" id="SSF51197">
    <property type="entry name" value="Clavaminate synthase-like"/>
    <property type="match status" value="1"/>
</dbReference>
<reference evidence="3" key="1">
    <citation type="journal article" date="2020" name="New Phytol.">
        <title>Comparative genomics reveals dynamic genome evolution in host specialist ectomycorrhizal fungi.</title>
        <authorList>
            <person name="Lofgren L.A."/>
            <person name="Nguyen N.H."/>
            <person name="Vilgalys R."/>
            <person name="Ruytinx J."/>
            <person name="Liao H.L."/>
            <person name="Branco S."/>
            <person name="Kuo A."/>
            <person name="LaButti K."/>
            <person name="Lipzen A."/>
            <person name="Andreopoulos W."/>
            <person name="Pangilinan J."/>
            <person name="Riley R."/>
            <person name="Hundley H."/>
            <person name="Na H."/>
            <person name="Barry K."/>
            <person name="Grigoriev I.V."/>
            <person name="Stajich J.E."/>
            <person name="Kennedy P.G."/>
        </authorList>
    </citation>
    <scope>NUCLEOTIDE SEQUENCE</scope>
    <source>
        <strain evidence="3">FC423</strain>
    </source>
</reference>
<feature type="compositionally biased region" description="Low complexity" evidence="1">
    <location>
        <begin position="75"/>
        <end position="85"/>
    </location>
</feature>
<evidence type="ECO:0000313" key="4">
    <source>
        <dbReference type="Proteomes" id="UP000823399"/>
    </source>
</evidence>
<accession>A0A9P7EUC6</accession>
<dbReference type="OrthoDB" id="4161428at2759"/>
<dbReference type="Gene3D" id="2.60.120.650">
    <property type="entry name" value="Cupin"/>
    <property type="match status" value="1"/>
</dbReference>
<feature type="compositionally biased region" description="Polar residues" evidence="1">
    <location>
        <begin position="65"/>
        <end position="74"/>
    </location>
</feature>
<evidence type="ECO:0000259" key="2">
    <source>
        <dbReference type="PROSITE" id="PS51184"/>
    </source>
</evidence>